<organism evidence="3">
    <name type="scientific">Tanacetum cinerariifolium</name>
    <name type="common">Dalmatian daisy</name>
    <name type="synonym">Chrysanthemum cinerariifolium</name>
    <dbReference type="NCBI Taxonomy" id="118510"/>
    <lineage>
        <taxon>Eukaryota</taxon>
        <taxon>Viridiplantae</taxon>
        <taxon>Streptophyta</taxon>
        <taxon>Embryophyta</taxon>
        <taxon>Tracheophyta</taxon>
        <taxon>Spermatophyta</taxon>
        <taxon>Magnoliopsida</taxon>
        <taxon>eudicotyledons</taxon>
        <taxon>Gunneridae</taxon>
        <taxon>Pentapetalae</taxon>
        <taxon>asterids</taxon>
        <taxon>campanulids</taxon>
        <taxon>Asterales</taxon>
        <taxon>Asteraceae</taxon>
        <taxon>Asteroideae</taxon>
        <taxon>Anthemideae</taxon>
        <taxon>Anthemidinae</taxon>
        <taxon>Tanacetum</taxon>
    </lineage>
</organism>
<sequence length="207" mass="23948">MGVAIQDSEETTSTFVVHSKVQSKDKGKGILIEEPKSLKGQARIEQDEAFPRQLEEVNEVVTVPEKEVKVEDHKREGGSLEKEITKKQNIDEEAEELKSHLRSVSNDDDDDDVYIEATPLASKIPIVDYKIHFERKPYFMIIIADGNHMLFLIFSTLLKNFDREDLESLWKLVKERFEKTEPKNYTDDYLLKTLKTMFEQPDVEASV</sequence>
<evidence type="ECO:0000256" key="2">
    <source>
        <dbReference type="SAM" id="MobiDB-lite"/>
    </source>
</evidence>
<keyword evidence="1" id="KW-0175">Coiled coil</keyword>
<evidence type="ECO:0000256" key="1">
    <source>
        <dbReference type="SAM" id="Coils"/>
    </source>
</evidence>
<gene>
    <name evidence="3" type="ORF">Tci_217037</name>
</gene>
<comment type="caution">
    <text evidence="3">The sequence shown here is derived from an EMBL/GenBank/DDBJ whole genome shotgun (WGS) entry which is preliminary data.</text>
</comment>
<reference evidence="3" key="1">
    <citation type="journal article" date="2019" name="Sci. Rep.">
        <title>Draft genome of Tanacetum cinerariifolium, the natural source of mosquito coil.</title>
        <authorList>
            <person name="Yamashiro T."/>
            <person name="Shiraishi A."/>
            <person name="Satake H."/>
            <person name="Nakayama K."/>
        </authorList>
    </citation>
    <scope>NUCLEOTIDE SEQUENCE</scope>
</reference>
<protein>
    <submittedName>
        <fullName evidence="3">Uncharacterized protein</fullName>
    </submittedName>
</protein>
<evidence type="ECO:0000313" key="3">
    <source>
        <dbReference type="EMBL" id="GEW45061.1"/>
    </source>
</evidence>
<feature type="region of interest" description="Disordered" evidence="2">
    <location>
        <begin position="1"/>
        <end position="28"/>
    </location>
</feature>
<feature type="coiled-coil region" evidence="1">
    <location>
        <begin position="80"/>
        <end position="107"/>
    </location>
</feature>
<proteinExistence type="predicted"/>
<dbReference type="EMBL" id="BKCJ010058888">
    <property type="protein sequence ID" value="GEW45061.1"/>
    <property type="molecule type" value="Genomic_DNA"/>
</dbReference>
<dbReference type="AlphaFoldDB" id="A0A699H240"/>
<accession>A0A699H240</accession>
<name>A0A699H240_TANCI</name>